<dbReference type="InterPro" id="IPR002429">
    <property type="entry name" value="CcO_II-like_C"/>
</dbReference>
<dbReference type="GO" id="GO:0005507">
    <property type="term" value="F:copper ion binding"/>
    <property type="evidence" value="ECO:0007669"/>
    <property type="project" value="InterPro"/>
</dbReference>
<name>A0AAV3T7Z5_9EURY</name>
<keyword evidence="9" id="KW-0186">Copper</keyword>
<evidence type="ECO:0000256" key="7">
    <source>
        <dbReference type="ARBA" id="ARBA00022982"/>
    </source>
</evidence>
<keyword evidence="6" id="KW-0479">Metal-binding</keyword>
<protein>
    <recommendedName>
        <fullName evidence="13">Cytochrome oxidase subunit II copper A binding domain-containing protein</fullName>
    </recommendedName>
</protein>
<sequence length="293" mass="30681">MSSPAALAVPLQFAGQSRAEIFQSIFTVFLALGTLVGVVVIGYTLYNAYRNRDDGAAVDAADGAAAKKQPRIGELPSGGGGGRKLFLSFAISAIIVVGLIIWTYSALLYVEGQPNTADAEQINVTGEDFTWQFEYDNGVTTVNELRVPANERVVLRATSGDVWHTFGIPEKHVKTDAIPGQTSTTWFDTGETGEYRAECFELCGTGHSGMTADVIVMEPEAYEQWLANQSDSSEAAANESDGANASANRLDAGDAAASGPTPNDVAASRPAPSAAAASGASPPIAARDRGESR</sequence>
<dbReference type="Gene3D" id="2.60.40.420">
    <property type="entry name" value="Cupredoxins - blue copper proteins"/>
    <property type="match status" value="1"/>
</dbReference>
<feature type="transmembrane region" description="Helical" evidence="12">
    <location>
        <begin position="85"/>
        <end position="110"/>
    </location>
</feature>
<dbReference type="SUPFAM" id="SSF49503">
    <property type="entry name" value="Cupredoxins"/>
    <property type="match status" value="1"/>
</dbReference>
<comment type="similarity">
    <text evidence="2">Belongs to the cytochrome c oxidase subunit 2 family.</text>
</comment>
<dbReference type="AlphaFoldDB" id="A0AAV3T7Z5"/>
<dbReference type="GO" id="GO:0016020">
    <property type="term" value="C:membrane"/>
    <property type="evidence" value="ECO:0007669"/>
    <property type="project" value="UniProtKB-SubCell"/>
</dbReference>
<dbReference type="PANTHER" id="PTHR22888:SF9">
    <property type="entry name" value="CYTOCHROME C OXIDASE SUBUNIT 2"/>
    <property type="match status" value="1"/>
</dbReference>
<dbReference type="RefSeq" id="WP_343772757.1">
    <property type="nucleotide sequence ID" value="NZ_BAAADV010000001.1"/>
</dbReference>
<evidence type="ECO:0000256" key="4">
    <source>
        <dbReference type="ARBA" id="ARBA00022660"/>
    </source>
</evidence>
<organism evidence="14 15">
    <name type="scientific">Natronoarchaeum mannanilyticum</name>
    <dbReference type="NCBI Taxonomy" id="926360"/>
    <lineage>
        <taxon>Archaea</taxon>
        <taxon>Methanobacteriati</taxon>
        <taxon>Methanobacteriota</taxon>
        <taxon>Stenosarchaea group</taxon>
        <taxon>Halobacteria</taxon>
        <taxon>Halobacteriales</taxon>
        <taxon>Natronoarchaeaceae</taxon>
    </lineage>
</organism>
<dbReference type="Proteomes" id="UP001500420">
    <property type="component" value="Unassembled WGS sequence"/>
</dbReference>
<keyword evidence="10 12" id="KW-0472">Membrane</keyword>
<evidence type="ECO:0000256" key="6">
    <source>
        <dbReference type="ARBA" id="ARBA00022723"/>
    </source>
</evidence>
<feature type="domain" description="Cytochrome oxidase subunit II copper A binding" evidence="13">
    <location>
        <begin position="117"/>
        <end position="228"/>
    </location>
</feature>
<evidence type="ECO:0000256" key="1">
    <source>
        <dbReference type="ARBA" id="ARBA00004141"/>
    </source>
</evidence>
<keyword evidence="3" id="KW-0813">Transport</keyword>
<dbReference type="PROSITE" id="PS50857">
    <property type="entry name" value="COX2_CUA"/>
    <property type="match status" value="1"/>
</dbReference>
<comment type="caution">
    <text evidence="14">The sequence shown here is derived from an EMBL/GenBank/DDBJ whole genome shotgun (WGS) entry which is preliminary data.</text>
</comment>
<dbReference type="Pfam" id="PF00116">
    <property type="entry name" value="COX2"/>
    <property type="match status" value="1"/>
</dbReference>
<comment type="subcellular location">
    <subcellularLocation>
        <location evidence="1">Membrane</location>
        <topology evidence="1">Multi-pass membrane protein</topology>
    </subcellularLocation>
</comment>
<reference evidence="14 15" key="1">
    <citation type="journal article" date="2019" name="Int. J. Syst. Evol. Microbiol.">
        <title>The Global Catalogue of Microorganisms (GCM) 10K type strain sequencing project: providing services to taxonomists for standard genome sequencing and annotation.</title>
        <authorList>
            <consortium name="The Broad Institute Genomics Platform"/>
            <consortium name="The Broad Institute Genome Sequencing Center for Infectious Disease"/>
            <person name="Wu L."/>
            <person name="Ma J."/>
        </authorList>
    </citation>
    <scope>NUCLEOTIDE SEQUENCE [LARGE SCALE GENOMIC DNA]</scope>
    <source>
        <strain evidence="14 15">JCM 16328</strain>
    </source>
</reference>
<evidence type="ECO:0000256" key="11">
    <source>
        <dbReference type="SAM" id="MobiDB-lite"/>
    </source>
</evidence>
<evidence type="ECO:0000256" key="10">
    <source>
        <dbReference type="ARBA" id="ARBA00023136"/>
    </source>
</evidence>
<dbReference type="InterPro" id="IPR001505">
    <property type="entry name" value="Copper_CuA"/>
</dbReference>
<keyword evidence="5 12" id="KW-0812">Transmembrane</keyword>
<proteinExistence type="inferred from homology"/>
<dbReference type="InterPro" id="IPR045187">
    <property type="entry name" value="CcO_II"/>
</dbReference>
<feature type="compositionally biased region" description="Low complexity" evidence="11">
    <location>
        <begin position="266"/>
        <end position="285"/>
    </location>
</feature>
<evidence type="ECO:0000313" key="14">
    <source>
        <dbReference type="EMBL" id="GAA0666464.1"/>
    </source>
</evidence>
<evidence type="ECO:0000256" key="12">
    <source>
        <dbReference type="SAM" id="Phobius"/>
    </source>
</evidence>
<dbReference type="GO" id="GO:0042773">
    <property type="term" value="P:ATP synthesis coupled electron transport"/>
    <property type="evidence" value="ECO:0007669"/>
    <property type="project" value="TreeGrafter"/>
</dbReference>
<evidence type="ECO:0000313" key="15">
    <source>
        <dbReference type="Proteomes" id="UP001500420"/>
    </source>
</evidence>
<dbReference type="PROSITE" id="PS00078">
    <property type="entry name" value="COX2"/>
    <property type="match status" value="1"/>
</dbReference>
<evidence type="ECO:0000256" key="8">
    <source>
        <dbReference type="ARBA" id="ARBA00022989"/>
    </source>
</evidence>
<keyword evidence="15" id="KW-1185">Reference proteome</keyword>
<evidence type="ECO:0000256" key="3">
    <source>
        <dbReference type="ARBA" id="ARBA00022448"/>
    </source>
</evidence>
<keyword evidence="8 12" id="KW-1133">Transmembrane helix</keyword>
<dbReference type="GO" id="GO:0004129">
    <property type="term" value="F:cytochrome-c oxidase activity"/>
    <property type="evidence" value="ECO:0007669"/>
    <property type="project" value="InterPro"/>
</dbReference>
<keyword evidence="7" id="KW-0249">Electron transport</keyword>
<feature type="transmembrane region" description="Helical" evidence="12">
    <location>
        <begin position="29"/>
        <end position="46"/>
    </location>
</feature>
<dbReference type="EMBL" id="BAAADV010000001">
    <property type="protein sequence ID" value="GAA0666464.1"/>
    <property type="molecule type" value="Genomic_DNA"/>
</dbReference>
<evidence type="ECO:0000256" key="5">
    <source>
        <dbReference type="ARBA" id="ARBA00022692"/>
    </source>
</evidence>
<keyword evidence="4" id="KW-0679">Respiratory chain</keyword>
<dbReference type="NCBIfam" id="TIGR02866">
    <property type="entry name" value="CoxB"/>
    <property type="match status" value="1"/>
</dbReference>
<dbReference type="GO" id="GO:0016491">
    <property type="term" value="F:oxidoreductase activity"/>
    <property type="evidence" value="ECO:0007669"/>
    <property type="project" value="InterPro"/>
</dbReference>
<dbReference type="PANTHER" id="PTHR22888">
    <property type="entry name" value="CYTOCHROME C OXIDASE, SUBUNIT II"/>
    <property type="match status" value="1"/>
</dbReference>
<evidence type="ECO:0000259" key="13">
    <source>
        <dbReference type="PROSITE" id="PS50857"/>
    </source>
</evidence>
<evidence type="ECO:0000256" key="9">
    <source>
        <dbReference type="ARBA" id="ARBA00023008"/>
    </source>
</evidence>
<feature type="compositionally biased region" description="Low complexity" evidence="11">
    <location>
        <begin position="229"/>
        <end position="248"/>
    </location>
</feature>
<dbReference type="InterPro" id="IPR008972">
    <property type="entry name" value="Cupredoxin"/>
</dbReference>
<gene>
    <name evidence="14" type="ORF">GCM10009020_09640</name>
</gene>
<dbReference type="InterPro" id="IPR014222">
    <property type="entry name" value="Cyt_c_oxidase_su2"/>
</dbReference>
<accession>A0AAV3T7Z5</accession>
<evidence type="ECO:0000256" key="2">
    <source>
        <dbReference type="ARBA" id="ARBA00007866"/>
    </source>
</evidence>
<feature type="region of interest" description="Disordered" evidence="11">
    <location>
        <begin position="229"/>
        <end position="293"/>
    </location>
</feature>